<evidence type="ECO:0000313" key="3">
    <source>
        <dbReference type="Proteomes" id="UP000544052"/>
    </source>
</evidence>
<accession>A0ABR6E8K6</accession>
<evidence type="ECO:0000313" key="2">
    <source>
        <dbReference type="EMBL" id="MBB1063532.1"/>
    </source>
</evidence>
<feature type="transmembrane region" description="Helical" evidence="1">
    <location>
        <begin position="71"/>
        <end position="88"/>
    </location>
</feature>
<gene>
    <name evidence="2" type="ORF">H5R64_07145</name>
</gene>
<feature type="transmembrane region" description="Helical" evidence="1">
    <location>
        <begin position="6"/>
        <end position="30"/>
    </location>
</feature>
<dbReference type="RefSeq" id="WP_182583155.1">
    <property type="nucleotide sequence ID" value="NZ_JACIUZ010000042.1"/>
</dbReference>
<comment type="caution">
    <text evidence="2">The sequence shown here is derived from an EMBL/GenBank/DDBJ whole genome shotgun (WGS) entry which is preliminary data.</text>
</comment>
<keyword evidence="1" id="KW-0812">Transmembrane</keyword>
<organism evidence="2 3">
    <name type="scientific">Limosilactobacillus fastidiosus</name>
    <dbReference type="NCBI Taxonomy" id="2759855"/>
    <lineage>
        <taxon>Bacteria</taxon>
        <taxon>Bacillati</taxon>
        <taxon>Bacillota</taxon>
        <taxon>Bacilli</taxon>
        <taxon>Lactobacillales</taxon>
        <taxon>Lactobacillaceae</taxon>
        <taxon>Limosilactobacillus</taxon>
    </lineage>
</organism>
<feature type="transmembrane region" description="Helical" evidence="1">
    <location>
        <begin position="117"/>
        <end position="137"/>
    </location>
</feature>
<dbReference type="Proteomes" id="UP000544052">
    <property type="component" value="Unassembled WGS sequence"/>
</dbReference>
<reference evidence="2 3" key="1">
    <citation type="submission" date="2020-07" db="EMBL/GenBank/DDBJ databases">
        <title>Description of Limosilactobacillus balticus sp. nov., Limosilactobacillus agrestis sp. nov., Limosilactobacillus albertensis sp. nov., Limosilactobacillus rudii sp. nov., Limosilactobacillus fastidiosus sp. nov., five novel Limosilactobacillus species isolated from the vertebrate gastrointestinal tract, and proposal of 6 subspecies of Limosilactobacillus reuteri adapted to the gastrointestinal tract of specific vertebrate hosts.</title>
        <authorList>
            <person name="Li F."/>
            <person name="Cheng C."/>
            <person name="Zheng J."/>
            <person name="Quevedo R.M."/>
            <person name="Li J."/>
            <person name="Roos S."/>
            <person name="Gaenzle M.G."/>
            <person name="Walter J."/>
        </authorList>
    </citation>
    <scope>NUCLEOTIDE SEQUENCE [LARGE SCALE GENOMIC DNA]</scope>
    <source>
        <strain evidence="2 3">WF-MO7-1</strain>
    </source>
</reference>
<feature type="transmembrane region" description="Helical" evidence="1">
    <location>
        <begin position="234"/>
        <end position="253"/>
    </location>
</feature>
<feature type="transmembrane region" description="Helical" evidence="1">
    <location>
        <begin position="320"/>
        <end position="344"/>
    </location>
</feature>
<feature type="transmembrane region" description="Helical" evidence="1">
    <location>
        <begin position="375"/>
        <end position="390"/>
    </location>
</feature>
<sequence>MHLNKIINKIANFSISGVHLFYIAFLALYISSFMKTTTYADYVSPNLISRMSYLVVGILLLKIYFFDSLNIKIFSIDTIIFILAVVVWRKTHAFDIVIYASLILGAKNVNFRSLIKWFFMIGLIMITFVIISSQLGIIKDLVYMRNGFGRHSFGINYPTDFGAHILFLILAYCYLRFIDLSWKDYFAFSIIGVILMLLTQARLDVIAIFVTIIVVLIAQKAYKGVKLFREVASFFWIIPVLFAYVAVVASYFYSSSNRIFDLFNNLFSERLRLSHLAISDYGIKLFGNLITERGFGGSSGFHSFHVFGMGEQYFYIDSSFIRLFVIYGLVTAILFVILMTVIALRSILKSDFCMAGIIVLISISCLVEPHLLDIAFNPFLIAFTASNVYYKKIRRNQSEKL</sequence>
<feature type="transmembrane region" description="Helical" evidence="1">
    <location>
        <begin position="205"/>
        <end position="222"/>
    </location>
</feature>
<feature type="transmembrane region" description="Helical" evidence="1">
    <location>
        <begin position="157"/>
        <end position="175"/>
    </location>
</feature>
<evidence type="ECO:0008006" key="4">
    <source>
        <dbReference type="Google" id="ProtNLM"/>
    </source>
</evidence>
<feature type="transmembrane region" description="Helical" evidence="1">
    <location>
        <begin position="42"/>
        <end position="65"/>
    </location>
</feature>
<protein>
    <recommendedName>
        <fullName evidence="4">Polymerase</fullName>
    </recommendedName>
</protein>
<name>A0ABR6E8K6_9LACO</name>
<dbReference type="EMBL" id="JACIUZ010000042">
    <property type="protein sequence ID" value="MBB1063532.1"/>
    <property type="molecule type" value="Genomic_DNA"/>
</dbReference>
<keyword evidence="1" id="KW-1133">Transmembrane helix</keyword>
<keyword evidence="1" id="KW-0472">Membrane</keyword>
<proteinExistence type="predicted"/>
<keyword evidence="3" id="KW-1185">Reference proteome</keyword>
<evidence type="ECO:0000256" key="1">
    <source>
        <dbReference type="SAM" id="Phobius"/>
    </source>
</evidence>